<comment type="caution">
    <text evidence="1">The sequence shown here is derived from an EMBL/GenBank/DDBJ whole genome shotgun (WGS) entry which is preliminary data.</text>
</comment>
<proteinExistence type="predicted"/>
<dbReference type="AlphaFoldDB" id="A0A413UCW1"/>
<name>A0A413UCW1_9FIRM</name>
<gene>
    <name evidence="1" type="ORF">DW907_05925</name>
</gene>
<reference evidence="1 2" key="1">
    <citation type="submission" date="2018-08" db="EMBL/GenBank/DDBJ databases">
        <title>A genome reference for cultivated species of the human gut microbiota.</title>
        <authorList>
            <person name="Zou Y."/>
            <person name="Xue W."/>
            <person name="Luo G."/>
        </authorList>
    </citation>
    <scope>NUCLEOTIDE SEQUENCE [LARGE SCALE GENOMIC DNA]</scope>
    <source>
        <strain evidence="1 2">AM42-13AC</strain>
    </source>
</reference>
<dbReference type="EMBL" id="QSGD01000018">
    <property type="protein sequence ID" value="RHB06346.1"/>
    <property type="molecule type" value="Genomic_DNA"/>
</dbReference>
<dbReference type="Proteomes" id="UP000285288">
    <property type="component" value="Unassembled WGS sequence"/>
</dbReference>
<dbReference type="SUPFAM" id="SSF160207">
    <property type="entry name" value="NMB0488-like"/>
    <property type="match status" value="1"/>
</dbReference>
<accession>A0A413UCW1</accession>
<evidence type="ECO:0008006" key="3">
    <source>
        <dbReference type="Google" id="ProtNLM"/>
    </source>
</evidence>
<evidence type="ECO:0000313" key="1">
    <source>
        <dbReference type="EMBL" id="RHB06346.1"/>
    </source>
</evidence>
<sequence>MEVVIIMGLFDKFKRKIPPMVQVFYNQDFGFLIVPNAVEKTMGCHISIEPTEKVMPDCSSDDLGNAVIRAIKIAKKIPKVDEKALSNYWKQTKYKGYIAFSRHFQAISIRVIGNELKIKRWVTDNKGYVPASDEEAQIISMKITDYELGLFIKRMFNIED</sequence>
<organism evidence="1 2">
    <name type="scientific">Holdemanella biformis</name>
    <dbReference type="NCBI Taxonomy" id="1735"/>
    <lineage>
        <taxon>Bacteria</taxon>
        <taxon>Bacillati</taxon>
        <taxon>Bacillota</taxon>
        <taxon>Erysipelotrichia</taxon>
        <taxon>Erysipelotrichales</taxon>
        <taxon>Erysipelotrichaceae</taxon>
        <taxon>Holdemanella</taxon>
    </lineage>
</organism>
<evidence type="ECO:0000313" key="2">
    <source>
        <dbReference type="Proteomes" id="UP000285288"/>
    </source>
</evidence>
<protein>
    <recommendedName>
        <fullName evidence="3">DUF1436 family protein</fullName>
    </recommendedName>
</protein>
<dbReference type="InterPro" id="IPR037891">
    <property type="entry name" value="Cdil-like_sf"/>
</dbReference>